<accession>A0A1H7N2W1</accession>
<name>A0A1H7N2W1_9GAMM</name>
<dbReference type="Pfam" id="PF04069">
    <property type="entry name" value="OpuAC"/>
    <property type="match status" value="1"/>
</dbReference>
<feature type="signal peptide" evidence="1">
    <location>
        <begin position="1"/>
        <end position="22"/>
    </location>
</feature>
<dbReference type="NCBIfam" id="TIGR03414">
    <property type="entry name" value="ABC_choline_bnd"/>
    <property type="match status" value="1"/>
</dbReference>
<dbReference type="CDD" id="cd13640">
    <property type="entry name" value="PBP2_ChoX"/>
    <property type="match status" value="1"/>
</dbReference>
<evidence type="ECO:0000313" key="3">
    <source>
        <dbReference type="EMBL" id="SEL17651.1"/>
    </source>
</evidence>
<dbReference type="Proteomes" id="UP000185766">
    <property type="component" value="Unassembled WGS sequence"/>
</dbReference>
<dbReference type="Gene3D" id="3.40.190.10">
    <property type="entry name" value="Periplasmic binding protein-like II"/>
    <property type="match status" value="1"/>
</dbReference>
<evidence type="ECO:0000259" key="2">
    <source>
        <dbReference type="Pfam" id="PF04069"/>
    </source>
</evidence>
<dbReference type="STRING" id="1429083.GCA_001885685_02953"/>
<dbReference type="GO" id="GO:0043190">
    <property type="term" value="C:ATP-binding cassette (ABC) transporter complex"/>
    <property type="evidence" value="ECO:0007669"/>
    <property type="project" value="InterPro"/>
</dbReference>
<proteinExistence type="predicted"/>
<evidence type="ECO:0000256" key="1">
    <source>
        <dbReference type="SAM" id="SignalP"/>
    </source>
</evidence>
<evidence type="ECO:0000313" key="4">
    <source>
        <dbReference type="Proteomes" id="UP000185766"/>
    </source>
</evidence>
<dbReference type="GO" id="GO:0033265">
    <property type="term" value="F:choline binding"/>
    <property type="evidence" value="ECO:0007669"/>
    <property type="project" value="InterPro"/>
</dbReference>
<protein>
    <submittedName>
        <fullName evidence="3">Glycine betaine/proline transport system substrate-binding protein</fullName>
    </submittedName>
</protein>
<feature type="chain" id="PRO_5010292943" evidence="1">
    <location>
        <begin position="23"/>
        <end position="313"/>
    </location>
</feature>
<reference evidence="3 4" key="1">
    <citation type="submission" date="2016-10" db="EMBL/GenBank/DDBJ databases">
        <authorList>
            <person name="de Groot N.N."/>
        </authorList>
    </citation>
    <scope>NUCLEOTIDE SEQUENCE [LARGE SCALE GENOMIC DNA]</scope>
    <source>
        <strain evidence="3 4">JCM 19513</strain>
    </source>
</reference>
<dbReference type="Gene3D" id="3.40.190.100">
    <property type="entry name" value="Glycine betaine-binding periplasmic protein, domain 2"/>
    <property type="match status" value="1"/>
</dbReference>
<keyword evidence="4" id="KW-1185">Reference proteome</keyword>
<dbReference type="InterPro" id="IPR007210">
    <property type="entry name" value="ABC_Gly_betaine_transp_sub-bd"/>
</dbReference>
<dbReference type="RefSeq" id="WP_074867789.1">
    <property type="nucleotide sequence ID" value="NZ_FOAS01000009.1"/>
</dbReference>
<dbReference type="GO" id="GO:0042597">
    <property type="term" value="C:periplasmic space"/>
    <property type="evidence" value="ECO:0007669"/>
    <property type="project" value="InterPro"/>
</dbReference>
<dbReference type="SUPFAM" id="SSF53850">
    <property type="entry name" value="Periplasmic binding protein-like II"/>
    <property type="match status" value="1"/>
</dbReference>
<dbReference type="GO" id="GO:0015871">
    <property type="term" value="P:choline transport"/>
    <property type="evidence" value="ECO:0007669"/>
    <property type="project" value="InterPro"/>
</dbReference>
<gene>
    <name evidence="3" type="ORF">SAMN05216214_1094</name>
</gene>
<organism evidence="3 4">
    <name type="scientific">Atopomonas hussainii</name>
    <dbReference type="NCBI Taxonomy" id="1429083"/>
    <lineage>
        <taxon>Bacteria</taxon>
        <taxon>Pseudomonadati</taxon>
        <taxon>Pseudomonadota</taxon>
        <taxon>Gammaproteobacteria</taxon>
        <taxon>Pseudomonadales</taxon>
        <taxon>Pseudomonadaceae</taxon>
        <taxon>Atopomonas</taxon>
    </lineage>
</organism>
<sequence>MNLPQTLLTAALTLGLTSGAMAAEPEQCQKVRFSDVGWTDITATTAMASEILDNLGYQPQTQLLSVPVTFRGMHDGDLDVFLGNWMPSMENDIRPYLDKQSLDVHATNLTGAKYTLAVPAYVYDAGVKTFADLAKHAEQFDSSIYGIEPGNDGNRLISDMIKANAFGLEDFRLVESSEAGMLAQTKRAIRRNDWIVFLGWAPHPMNQYFDMRYLDGGDDWFGPNFGGAEVHTVVRKGYAAECPNVGKLLSNLQFTVAQENAWMAAILDEDLDPREAAKQWLKANPQTLEAWLNNVTTFDGQPALPTVKGKLAL</sequence>
<dbReference type="AlphaFoldDB" id="A0A1H7N2W1"/>
<dbReference type="InterPro" id="IPR017783">
    <property type="entry name" value="ABC_choline_sub-bd"/>
</dbReference>
<dbReference type="GO" id="GO:0022857">
    <property type="term" value="F:transmembrane transporter activity"/>
    <property type="evidence" value="ECO:0007669"/>
    <property type="project" value="InterPro"/>
</dbReference>
<keyword evidence="1" id="KW-0732">Signal</keyword>
<feature type="domain" description="ABC-type glycine betaine transport system substrate-binding" evidence="2">
    <location>
        <begin position="30"/>
        <end position="282"/>
    </location>
</feature>
<dbReference type="EMBL" id="FOAS01000009">
    <property type="protein sequence ID" value="SEL17651.1"/>
    <property type="molecule type" value="Genomic_DNA"/>
</dbReference>